<dbReference type="AlphaFoldDB" id="D0WJK4"/>
<dbReference type="RefSeq" id="WP_006363319.1">
    <property type="nucleotide sequence ID" value="NZ_GG700631.1"/>
</dbReference>
<gene>
    <name evidence="3" type="ORF">HMPREF0762_02031</name>
</gene>
<dbReference type="SUPFAM" id="SSF143011">
    <property type="entry name" value="RelE-like"/>
    <property type="match status" value="1"/>
</dbReference>
<evidence type="ECO:0000256" key="1">
    <source>
        <dbReference type="ARBA" id="ARBA00022649"/>
    </source>
</evidence>
<comment type="caution">
    <text evidence="3">The sequence shown here is derived from an EMBL/GenBank/DDBJ whole genome shotgun (WGS) entry which is preliminary data.</text>
</comment>
<dbReference type="PANTHER" id="PTHR40588:SF1">
    <property type="entry name" value="MRNA INTERFERASE TOXIN YAFQ"/>
    <property type="match status" value="1"/>
</dbReference>
<dbReference type="GeneID" id="85007949"/>
<dbReference type="GO" id="GO:0006402">
    <property type="term" value="P:mRNA catabolic process"/>
    <property type="evidence" value="ECO:0007669"/>
    <property type="project" value="TreeGrafter"/>
</dbReference>
<accession>D0WJK4</accession>
<proteinExistence type="predicted"/>
<dbReference type="GO" id="GO:0006415">
    <property type="term" value="P:translational termination"/>
    <property type="evidence" value="ECO:0007669"/>
    <property type="project" value="TreeGrafter"/>
</dbReference>
<dbReference type="InterPro" id="IPR035093">
    <property type="entry name" value="RelE/ParE_toxin_dom_sf"/>
</dbReference>
<name>D0WJK4_SLAES</name>
<dbReference type="Gene3D" id="3.30.2310.20">
    <property type="entry name" value="RelE-like"/>
    <property type="match status" value="1"/>
</dbReference>
<evidence type="ECO:0000313" key="4">
    <source>
        <dbReference type="Proteomes" id="UP000006001"/>
    </source>
</evidence>
<dbReference type="NCBIfam" id="TIGR02385">
    <property type="entry name" value="RelE_StbE"/>
    <property type="match status" value="1"/>
</dbReference>
<feature type="active site" description="Proton donor" evidence="2">
    <location>
        <position position="91"/>
    </location>
</feature>
<dbReference type="InterPro" id="IPR004386">
    <property type="entry name" value="Toxin_YafQ-like"/>
</dbReference>
<dbReference type="EMBL" id="ACUX02000019">
    <property type="protein sequence ID" value="EEZ60552.1"/>
    <property type="molecule type" value="Genomic_DNA"/>
</dbReference>
<dbReference type="InterPro" id="IPR007712">
    <property type="entry name" value="RelE/ParE_toxin"/>
</dbReference>
<sequence length="96" mass="11250">MLRAEFTPQFQRDSKRLKKKHVDLELLKVLVDLVLQNTPESLEELRRRHTMHELKGEWSGSRECHVDNAGNWLIIWREGAGLAVFQRTGTHDELFG</sequence>
<keyword evidence="4" id="KW-1185">Reference proteome</keyword>
<dbReference type="eggNOG" id="COG3041">
    <property type="taxonomic scope" value="Bacteria"/>
</dbReference>
<dbReference type="STRING" id="649764.HMPREF0762_02031"/>
<dbReference type="HOGENOM" id="CLU_161929_1_2_11"/>
<evidence type="ECO:0000256" key="2">
    <source>
        <dbReference type="PIRSR" id="PIRSR006156-1"/>
    </source>
</evidence>
<keyword evidence="1" id="KW-1277">Toxin-antitoxin system</keyword>
<protein>
    <submittedName>
        <fullName evidence="3">Addiction module toxin, RelE/StbE family</fullName>
    </submittedName>
</protein>
<evidence type="ECO:0000313" key="3">
    <source>
        <dbReference type="EMBL" id="EEZ60552.1"/>
    </source>
</evidence>
<organism evidence="3 4">
    <name type="scientific">Slackia exigua (strain ATCC 700122 / DSM 15923 / CIP 105133 / JCM 11022 / KCTC 5966 / S-7)</name>
    <dbReference type="NCBI Taxonomy" id="649764"/>
    <lineage>
        <taxon>Bacteria</taxon>
        <taxon>Bacillati</taxon>
        <taxon>Actinomycetota</taxon>
        <taxon>Coriobacteriia</taxon>
        <taxon>Eggerthellales</taxon>
        <taxon>Eggerthellaceae</taxon>
        <taxon>Slackia</taxon>
    </lineage>
</organism>
<dbReference type="GO" id="GO:0004521">
    <property type="term" value="F:RNA endonuclease activity"/>
    <property type="evidence" value="ECO:0007669"/>
    <property type="project" value="TreeGrafter"/>
</dbReference>
<dbReference type="PIRSF" id="PIRSF006156">
    <property type="entry name" value="YafQ"/>
    <property type="match status" value="1"/>
</dbReference>
<dbReference type="OrthoDB" id="3174887at2"/>
<dbReference type="PANTHER" id="PTHR40588">
    <property type="entry name" value="MRNA INTERFERASE TOXIN YAFQ"/>
    <property type="match status" value="1"/>
</dbReference>
<dbReference type="Pfam" id="PF15738">
    <property type="entry name" value="YafQ_toxin"/>
    <property type="match status" value="1"/>
</dbReference>
<dbReference type="Proteomes" id="UP000006001">
    <property type="component" value="Unassembled WGS sequence"/>
</dbReference>
<reference evidence="3" key="1">
    <citation type="submission" date="2009-10" db="EMBL/GenBank/DDBJ databases">
        <authorList>
            <person name="Weinstock G."/>
            <person name="Sodergren E."/>
            <person name="Clifton S."/>
            <person name="Fulton L."/>
            <person name="Fulton B."/>
            <person name="Courtney L."/>
            <person name="Fronick C."/>
            <person name="Harrison M."/>
            <person name="Strong C."/>
            <person name="Farmer C."/>
            <person name="Delahaunty K."/>
            <person name="Markovic C."/>
            <person name="Hall O."/>
            <person name="Minx P."/>
            <person name="Tomlinson C."/>
            <person name="Mitreva M."/>
            <person name="Nelson J."/>
            <person name="Hou S."/>
            <person name="Wollam A."/>
            <person name="Pepin K.H."/>
            <person name="Johnson M."/>
            <person name="Bhonagiri V."/>
            <person name="Nash W.E."/>
            <person name="Warren W."/>
            <person name="Chinwalla A."/>
            <person name="Mardis E.R."/>
            <person name="Wilson R.K."/>
        </authorList>
    </citation>
    <scope>NUCLEOTIDE SEQUENCE [LARGE SCALE GENOMIC DNA]</scope>
    <source>
        <strain evidence="3">ATCC 700122</strain>
    </source>
</reference>